<keyword evidence="1" id="KW-0472">Membrane</keyword>
<dbReference type="EMBL" id="JRKI01000034">
    <property type="protein sequence ID" value="KIZ15295.1"/>
    <property type="molecule type" value="Genomic_DNA"/>
</dbReference>
<accession>A0A0D7CHG5</accession>
<organism evidence="2 3">
    <name type="scientific">Streptomyces natalensis ATCC 27448</name>
    <dbReference type="NCBI Taxonomy" id="1240678"/>
    <lineage>
        <taxon>Bacteria</taxon>
        <taxon>Bacillati</taxon>
        <taxon>Actinomycetota</taxon>
        <taxon>Actinomycetes</taxon>
        <taxon>Kitasatosporales</taxon>
        <taxon>Streptomycetaceae</taxon>
        <taxon>Streptomyces</taxon>
    </lineage>
</organism>
<dbReference type="AlphaFoldDB" id="A0A0D7CHG5"/>
<dbReference type="RefSeq" id="WP_030066046.1">
    <property type="nucleotide sequence ID" value="NZ_JRKI01000034.1"/>
</dbReference>
<gene>
    <name evidence="2" type="ORF">SNA_27325</name>
</gene>
<keyword evidence="1" id="KW-1133">Transmembrane helix</keyword>
<evidence type="ECO:0000256" key="1">
    <source>
        <dbReference type="SAM" id="Phobius"/>
    </source>
</evidence>
<evidence type="ECO:0000313" key="2">
    <source>
        <dbReference type="EMBL" id="KIZ15295.1"/>
    </source>
</evidence>
<protein>
    <submittedName>
        <fullName evidence="2">Uncharacterized protein</fullName>
    </submittedName>
</protein>
<feature type="transmembrane region" description="Helical" evidence="1">
    <location>
        <begin position="6"/>
        <end position="28"/>
    </location>
</feature>
<sequence>MDDLLHKLVSAVITGALIALVGALSVAVRRRRVAREEAAAPAPVEDRSQTLLRQARQLDDSRDELAAQGRQTEALAQAREAAELWRELTRVRPGRFHVERREALGRLSELLAALGQGDQAAQVRQEAAGLS</sequence>
<evidence type="ECO:0000313" key="3">
    <source>
        <dbReference type="Proteomes" id="UP000032458"/>
    </source>
</evidence>
<reference evidence="2 3" key="1">
    <citation type="submission" date="2014-09" db="EMBL/GenBank/DDBJ databases">
        <title>Draft genome sequence of Streptomyces natalensis ATCC 27448, producer of the antifungal pimaricin.</title>
        <authorList>
            <person name="Mendes M.V."/>
            <person name="Beites T."/>
            <person name="Pires S."/>
            <person name="Santos C.L."/>
            <person name="Moradas-Ferreira P."/>
        </authorList>
    </citation>
    <scope>NUCLEOTIDE SEQUENCE [LARGE SCALE GENOMIC DNA]</scope>
    <source>
        <strain evidence="2 3">ATCC 27448</strain>
    </source>
</reference>
<comment type="caution">
    <text evidence="2">The sequence shown here is derived from an EMBL/GenBank/DDBJ whole genome shotgun (WGS) entry which is preliminary data.</text>
</comment>
<dbReference type="PATRIC" id="fig|1240678.4.peg.5816"/>
<keyword evidence="1" id="KW-0812">Transmembrane</keyword>
<keyword evidence="3" id="KW-1185">Reference proteome</keyword>
<name>A0A0D7CHG5_9ACTN</name>
<dbReference type="Proteomes" id="UP000032458">
    <property type="component" value="Unassembled WGS sequence"/>
</dbReference>
<proteinExistence type="predicted"/>